<evidence type="ECO:0000256" key="2">
    <source>
        <dbReference type="ARBA" id="ARBA00022771"/>
    </source>
</evidence>
<dbReference type="GO" id="GO:0003677">
    <property type="term" value="F:DNA binding"/>
    <property type="evidence" value="ECO:0007669"/>
    <property type="project" value="InterPro"/>
</dbReference>
<name>A0A5J9SR58_9POAL</name>
<keyword evidence="8" id="KW-1185">Reference proteome</keyword>
<dbReference type="InterPro" id="IPR003656">
    <property type="entry name" value="Znf_BED"/>
</dbReference>
<evidence type="ECO:0000259" key="6">
    <source>
        <dbReference type="PROSITE" id="PS50808"/>
    </source>
</evidence>
<accession>A0A5J9SR58</accession>
<comment type="caution">
    <text evidence="7">The sequence shown here is derived from an EMBL/GenBank/DDBJ whole genome shotgun (WGS) entry which is preliminary data.</text>
</comment>
<evidence type="ECO:0000256" key="3">
    <source>
        <dbReference type="ARBA" id="ARBA00022833"/>
    </source>
</evidence>
<organism evidence="7 8">
    <name type="scientific">Eragrostis curvula</name>
    <name type="common">weeping love grass</name>
    <dbReference type="NCBI Taxonomy" id="38414"/>
    <lineage>
        <taxon>Eukaryota</taxon>
        <taxon>Viridiplantae</taxon>
        <taxon>Streptophyta</taxon>
        <taxon>Embryophyta</taxon>
        <taxon>Tracheophyta</taxon>
        <taxon>Spermatophyta</taxon>
        <taxon>Magnoliopsida</taxon>
        <taxon>Liliopsida</taxon>
        <taxon>Poales</taxon>
        <taxon>Poaceae</taxon>
        <taxon>PACMAD clade</taxon>
        <taxon>Chloridoideae</taxon>
        <taxon>Eragrostideae</taxon>
        <taxon>Eragrostidinae</taxon>
        <taxon>Eragrostis</taxon>
    </lineage>
</organism>
<feature type="domain" description="BED-type" evidence="6">
    <location>
        <begin position="10"/>
        <end position="72"/>
    </location>
</feature>
<evidence type="ECO:0000256" key="5">
    <source>
        <dbReference type="SAM" id="MobiDB-lite"/>
    </source>
</evidence>
<evidence type="ECO:0000256" key="1">
    <source>
        <dbReference type="ARBA" id="ARBA00022723"/>
    </source>
</evidence>
<feature type="region of interest" description="Disordered" evidence="5">
    <location>
        <begin position="93"/>
        <end position="121"/>
    </location>
</feature>
<evidence type="ECO:0000313" key="7">
    <source>
        <dbReference type="EMBL" id="TVU01456.1"/>
    </source>
</evidence>
<sequence>MESAGTMGDRDKDSVWEHGENRVPGWTCNYCKLERKGGGATRLKEHLAGRGSNVVHCMFIPKDVCDYYRREIDRTKERTKERRRDKIRAEDIAREGNVSTDEEDDELQAAMNNPQSDVIWS</sequence>
<dbReference type="OrthoDB" id="2442898at2759"/>
<dbReference type="Proteomes" id="UP000324897">
    <property type="component" value="Unassembled WGS sequence"/>
</dbReference>
<dbReference type="PANTHER" id="PTHR46951:SF3">
    <property type="entry name" value="OS01G0547200 PROTEIN"/>
    <property type="match status" value="1"/>
</dbReference>
<gene>
    <name evidence="7" type="ORF">EJB05_53083</name>
</gene>
<protein>
    <recommendedName>
        <fullName evidence="6">BED-type domain-containing protein</fullName>
    </recommendedName>
</protein>
<dbReference type="PROSITE" id="PS50808">
    <property type="entry name" value="ZF_BED"/>
    <property type="match status" value="1"/>
</dbReference>
<dbReference type="GO" id="GO:0008270">
    <property type="term" value="F:zinc ion binding"/>
    <property type="evidence" value="ECO:0007669"/>
    <property type="project" value="UniProtKB-KW"/>
</dbReference>
<dbReference type="EMBL" id="RWGY01000444">
    <property type="protein sequence ID" value="TVU01456.1"/>
    <property type="molecule type" value="Genomic_DNA"/>
</dbReference>
<dbReference type="PANTHER" id="PTHR46951">
    <property type="entry name" value="BED-TYPE DOMAIN-CONTAINING PROTEIN"/>
    <property type="match status" value="1"/>
</dbReference>
<evidence type="ECO:0000313" key="8">
    <source>
        <dbReference type="Proteomes" id="UP000324897"/>
    </source>
</evidence>
<keyword evidence="2 4" id="KW-0863">Zinc-finger</keyword>
<dbReference type="Gramene" id="TVU01456">
    <property type="protein sequence ID" value="TVU01456"/>
    <property type="gene ID" value="EJB05_53083"/>
</dbReference>
<reference evidence="7 8" key="1">
    <citation type="journal article" date="2019" name="Sci. Rep.">
        <title>A high-quality genome of Eragrostis curvula grass provides insights into Poaceae evolution and supports new strategies to enhance forage quality.</title>
        <authorList>
            <person name="Carballo J."/>
            <person name="Santos B.A.C.M."/>
            <person name="Zappacosta D."/>
            <person name="Garbus I."/>
            <person name="Selva J.P."/>
            <person name="Gallo C.A."/>
            <person name="Diaz A."/>
            <person name="Albertini E."/>
            <person name="Caccamo M."/>
            <person name="Echenique V."/>
        </authorList>
    </citation>
    <scope>NUCLEOTIDE SEQUENCE [LARGE SCALE GENOMIC DNA]</scope>
    <source>
        <strain evidence="8">cv. Victoria</strain>
        <tissue evidence="7">Leaf</tissue>
    </source>
</reference>
<proteinExistence type="predicted"/>
<feature type="non-terminal residue" evidence="7">
    <location>
        <position position="1"/>
    </location>
</feature>
<evidence type="ECO:0000256" key="4">
    <source>
        <dbReference type="PROSITE-ProRule" id="PRU00027"/>
    </source>
</evidence>
<dbReference type="AlphaFoldDB" id="A0A5J9SR58"/>
<keyword evidence="1" id="KW-0479">Metal-binding</keyword>
<feature type="compositionally biased region" description="Polar residues" evidence="5">
    <location>
        <begin position="110"/>
        <end position="121"/>
    </location>
</feature>
<keyword evidence="3" id="KW-0862">Zinc</keyword>